<evidence type="ECO:0000313" key="2">
    <source>
        <dbReference type="EMBL" id="MBC8577281.1"/>
    </source>
</evidence>
<proteinExistence type="predicted"/>
<feature type="region of interest" description="Disordered" evidence="1">
    <location>
        <begin position="121"/>
        <end position="158"/>
    </location>
</feature>
<gene>
    <name evidence="2" type="ORF">H8717_12790</name>
</gene>
<dbReference type="EMBL" id="JACRTB010000026">
    <property type="protein sequence ID" value="MBC8577281.1"/>
    <property type="molecule type" value="Genomic_DNA"/>
</dbReference>
<feature type="region of interest" description="Disordered" evidence="1">
    <location>
        <begin position="37"/>
        <end position="66"/>
    </location>
</feature>
<evidence type="ECO:0000256" key="1">
    <source>
        <dbReference type="SAM" id="MobiDB-lite"/>
    </source>
</evidence>
<protein>
    <submittedName>
        <fullName evidence="2">PcfB family protein</fullName>
    </submittedName>
</protein>
<evidence type="ECO:0000313" key="3">
    <source>
        <dbReference type="Proteomes" id="UP000658131"/>
    </source>
</evidence>
<dbReference type="InterPro" id="IPR024234">
    <property type="entry name" value="DUF3801"/>
</dbReference>
<feature type="compositionally biased region" description="Basic and acidic residues" evidence="1">
    <location>
        <begin position="127"/>
        <end position="158"/>
    </location>
</feature>
<sequence length="158" mass="18054">MDEDVSRRTIAVYVKTGKLTARALAYALGAAARQIRKAQRAGQAPHGKQSARKLMRHGGDTSGMELPGDTRLFDRVARRWGVDYAIRPVQKGKYLLLFKANQADAITGCFSEYSQRMLNRGKGRRLPMREQLKQAQEQARRQPELQRDREKEVAREDR</sequence>
<accession>A0ABR7NLJ5</accession>
<name>A0ABR7NLJ5_9FIRM</name>
<reference evidence="2 3" key="1">
    <citation type="submission" date="2020-08" db="EMBL/GenBank/DDBJ databases">
        <title>Genome public.</title>
        <authorList>
            <person name="Liu C."/>
            <person name="Sun Q."/>
        </authorList>
    </citation>
    <scope>NUCLEOTIDE SEQUENCE [LARGE SCALE GENOMIC DNA]</scope>
    <source>
        <strain evidence="2 3">BX1</strain>
    </source>
</reference>
<organism evidence="2 3">
    <name type="scientific">Yanshouia hominis</name>
    <dbReference type="NCBI Taxonomy" id="2763673"/>
    <lineage>
        <taxon>Bacteria</taxon>
        <taxon>Bacillati</taxon>
        <taxon>Bacillota</taxon>
        <taxon>Clostridia</taxon>
        <taxon>Eubacteriales</taxon>
        <taxon>Oscillospiraceae</taxon>
        <taxon>Yanshouia</taxon>
    </lineage>
</organism>
<dbReference type="Pfam" id="PF12687">
    <property type="entry name" value="DUF3801"/>
    <property type="match status" value="1"/>
</dbReference>
<comment type="caution">
    <text evidence="2">The sequence shown here is derived from an EMBL/GenBank/DDBJ whole genome shotgun (WGS) entry which is preliminary data.</text>
</comment>
<keyword evidence="3" id="KW-1185">Reference proteome</keyword>
<dbReference type="Proteomes" id="UP000658131">
    <property type="component" value="Unassembled WGS sequence"/>
</dbReference>